<organism evidence="2 3">
    <name type="scientific">Arthrobotrys musiformis</name>
    <dbReference type="NCBI Taxonomy" id="47236"/>
    <lineage>
        <taxon>Eukaryota</taxon>
        <taxon>Fungi</taxon>
        <taxon>Dikarya</taxon>
        <taxon>Ascomycota</taxon>
        <taxon>Pezizomycotina</taxon>
        <taxon>Orbiliomycetes</taxon>
        <taxon>Orbiliales</taxon>
        <taxon>Orbiliaceae</taxon>
        <taxon>Arthrobotrys</taxon>
    </lineage>
</organism>
<protein>
    <submittedName>
        <fullName evidence="2">Uncharacterized protein</fullName>
    </submittedName>
</protein>
<evidence type="ECO:0000313" key="2">
    <source>
        <dbReference type="EMBL" id="KAK6497469.1"/>
    </source>
</evidence>
<keyword evidence="3" id="KW-1185">Reference proteome</keyword>
<evidence type="ECO:0000313" key="3">
    <source>
        <dbReference type="Proteomes" id="UP001370758"/>
    </source>
</evidence>
<feature type="signal peptide" evidence="1">
    <location>
        <begin position="1"/>
        <end position="18"/>
    </location>
</feature>
<comment type="caution">
    <text evidence="2">The sequence shown here is derived from an EMBL/GenBank/DDBJ whole genome shotgun (WGS) entry which is preliminary data.</text>
</comment>
<feature type="chain" id="PRO_5043676241" evidence="1">
    <location>
        <begin position="19"/>
        <end position="184"/>
    </location>
</feature>
<dbReference type="AlphaFoldDB" id="A0AAV9VVF8"/>
<evidence type="ECO:0000256" key="1">
    <source>
        <dbReference type="SAM" id="SignalP"/>
    </source>
</evidence>
<keyword evidence="1" id="KW-0732">Signal</keyword>
<dbReference type="Proteomes" id="UP001370758">
    <property type="component" value="Unassembled WGS sequence"/>
</dbReference>
<accession>A0AAV9VVF8</accession>
<name>A0AAV9VVF8_9PEZI</name>
<dbReference type="EMBL" id="JAVHJL010000009">
    <property type="protein sequence ID" value="KAK6497469.1"/>
    <property type="molecule type" value="Genomic_DNA"/>
</dbReference>
<proteinExistence type="predicted"/>
<sequence length="184" mass="19602">MRAWVILPLLVALKFAAAVPVEGRIAPRELELRKALLLHVFIFTTLAPDPTLDDACCSDPELAKNNPRCEKFRCVDPSAQDPAEGISLGLEVGLDAPADTKPPGKKVRRAVACQLMVDRLAASSLGSGISSEGDPDRVLLSVLEEVLEKRTEGLPGSKGLDAVGIGACHQEILNEIARISQTTS</sequence>
<reference evidence="2 3" key="1">
    <citation type="submission" date="2023-08" db="EMBL/GenBank/DDBJ databases">
        <authorList>
            <person name="Palmer J.M."/>
        </authorList>
    </citation>
    <scope>NUCLEOTIDE SEQUENCE [LARGE SCALE GENOMIC DNA]</scope>
    <source>
        <strain evidence="2 3">TWF481</strain>
    </source>
</reference>
<gene>
    <name evidence="2" type="ORF">TWF481_011877</name>
</gene>